<name>A0A8T2BRH5_ARASU</name>
<evidence type="ECO:0000313" key="3">
    <source>
        <dbReference type="Proteomes" id="UP000694251"/>
    </source>
</evidence>
<dbReference type="AlphaFoldDB" id="A0A8T2BRH5"/>
<sequence>MLWTTQNTQRAMLLEIEYATSADKTILNLAVKSKVTKHQTDAPLKLEPINNRGSRLRTTWSCLTRRHGDAGEVSGEQTSPKKGGIQTNKSGSRSEASWACQRSIW</sequence>
<accession>A0A8T2BRH5</accession>
<protein>
    <submittedName>
        <fullName evidence="2">Uncharacterized protein</fullName>
    </submittedName>
</protein>
<dbReference type="OrthoDB" id="10587233at2759"/>
<dbReference type="Proteomes" id="UP000694251">
    <property type="component" value="Chromosome 7"/>
</dbReference>
<proteinExistence type="predicted"/>
<reference evidence="2 3" key="1">
    <citation type="submission" date="2020-12" db="EMBL/GenBank/DDBJ databases">
        <title>Concerted genomic and epigenomic changes stabilize Arabidopsis allopolyploids.</title>
        <authorList>
            <person name="Chen Z."/>
        </authorList>
    </citation>
    <scope>NUCLEOTIDE SEQUENCE [LARGE SCALE GENOMIC DNA]</scope>
    <source>
        <strain evidence="2">As9502</strain>
        <tissue evidence="2">Leaf</tissue>
    </source>
</reference>
<organism evidence="2 3">
    <name type="scientific">Arabidopsis suecica</name>
    <name type="common">Swedish thale-cress</name>
    <name type="synonym">Cardaminopsis suecica</name>
    <dbReference type="NCBI Taxonomy" id="45249"/>
    <lineage>
        <taxon>Eukaryota</taxon>
        <taxon>Viridiplantae</taxon>
        <taxon>Streptophyta</taxon>
        <taxon>Embryophyta</taxon>
        <taxon>Tracheophyta</taxon>
        <taxon>Spermatophyta</taxon>
        <taxon>Magnoliopsida</taxon>
        <taxon>eudicotyledons</taxon>
        <taxon>Gunneridae</taxon>
        <taxon>Pentapetalae</taxon>
        <taxon>rosids</taxon>
        <taxon>malvids</taxon>
        <taxon>Brassicales</taxon>
        <taxon>Brassicaceae</taxon>
        <taxon>Camelineae</taxon>
        <taxon>Arabidopsis</taxon>
    </lineage>
</organism>
<dbReference type="EMBL" id="JAEFBJ010000007">
    <property type="protein sequence ID" value="KAG7588323.1"/>
    <property type="molecule type" value="Genomic_DNA"/>
</dbReference>
<gene>
    <name evidence="2" type="ORF">ISN44_As07g006560</name>
</gene>
<evidence type="ECO:0000256" key="1">
    <source>
        <dbReference type="SAM" id="MobiDB-lite"/>
    </source>
</evidence>
<feature type="region of interest" description="Disordered" evidence="1">
    <location>
        <begin position="67"/>
        <end position="105"/>
    </location>
</feature>
<evidence type="ECO:0000313" key="2">
    <source>
        <dbReference type="EMBL" id="KAG7588323.1"/>
    </source>
</evidence>
<feature type="compositionally biased region" description="Polar residues" evidence="1">
    <location>
        <begin position="75"/>
        <end position="95"/>
    </location>
</feature>
<comment type="caution">
    <text evidence="2">The sequence shown here is derived from an EMBL/GenBank/DDBJ whole genome shotgun (WGS) entry which is preliminary data.</text>
</comment>
<keyword evidence="3" id="KW-1185">Reference proteome</keyword>